<accession>A0A1S8A6B5</accession>
<dbReference type="STRING" id="77044.A0A1S8A6B5"/>
<name>A0A1S8A6B5_ROSNE</name>
<dbReference type="AlphaFoldDB" id="A0A1S8A6B5"/>
<evidence type="ECO:0000313" key="1">
    <source>
        <dbReference type="EMBL" id="GAW25532.1"/>
    </source>
</evidence>
<dbReference type="EMBL" id="DF977453">
    <property type="protein sequence ID" value="GAW25532.1"/>
    <property type="molecule type" value="Genomic_DNA"/>
</dbReference>
<organism evidence="1">
    <name type="scientific">Rosellinia necatrix</name>
    <name type="common">White root-rot fungus</name>
    <dbReference type="NCBI Taxonomy" id="77044"/>
    <lineage>
        <taxon>Eukaryota</taxon>
        <taxon>Fungi</taxon>
        <taxon>Dikarya</taxon>
        <taxon>Ascomycota</taxon>
        <taxon>Pezizomycotina</taxon>
        <taxon>Sordariomycetes</taxon>
        <taxon>Xylariomycetidae</taxon>
        <taxon>Xylariales</taxon>
        <taxon>Xylariaceae</taxon>
        <taxon>Rosellinia</taxon>
    </lineage>
</organism>
<proteinExistence type="predicted"/>
<dbReference type="Proteomes" id="UP000054516">
    <property type="component" value="Unassembled WGS sequence"/>
</dbReference>
<reference evidence="1" key="1">
    <citation type="submission" date="2016-03" db="EMBL/GenBank/DDBJ databases">
        <title>Draft genome sequence of Rosellinia necatrix.</title>
        <authorList>
            <person name="Kanematsu S."/>
        </authorList>
    </citation>
    <scope>NUCLEOTIDE SEQUENCE [LARGE SCALE GENOMIC DNA]</scope>
    <source>
        <strain evidence="1">W97</strain>
    </source>
</reference>
<evidence type="ECO:0000313" key="2">
    <source>
        <dbReference type="Proteomes" id="UP000054516"/>
    </source>
</evidence>
<sequence>MHTQKSFRSLSPKTRIGVGLALLAWGAVGLHLSDRAEERFFKPTDEDRAALRNMVPQITAVERDGGNKPADGGRTS</sequence>
<dbReference type="OMA" id="MAWASIG"/>
<dbReference type="OrthoDB" id="2555959at2759"/>
<keyword evidence="2" id="KW-1185">Reference proteome</keyword>
<gene>
    <name evidence="1" type="ORF">SAMD00023353_0801530</name>
</gene>
<protein>
    <submittedName>
        <fullName evidence="1">Putative fatty acid activator</fullName>
    </submittedName>
</protein>